<protein>
    <submittedName>
        <fullName evidence="5">WD domain protein</fullName>
    </submittedName>
</protein>
<feature type="repeat" description="WD" evidence="3">
    <location>
        <begin position="1242"/>
        <end position="1265"/>
    </location>
</feature>
<keyword evidence="1 3" id="KW-0853">WD repeat</keyword>
<dbReference type="Gene3D" id="3.40.50.300">
    <property type="entry name" value="P-loop containing nucleotide triphosphate hydrolases"/>
    <property type="match status" value="1"/>
</dbReference>
<dbReference type="GeneID" id="37165238"/>
<dbReference type="InterPro" id="IPR001680">
    <property type="entry name" value="WD40_rpt"/>
</dbReference>
<dbReference type="InterPro" id="IPR027417">
    <property type="entry name" value="P-loop_NTPase"/>
</dbReference>
<evidence type="ECO:0000313" key="5">
    <source>
        <dbReference type="EMBL" id="RAH54575.1"/>
    </source>
</evidence>
<dbReference type="Pfam" id="PF24883">
    <property type="entry name" value="NPHP3_N"/>
    <property type="match status" value="1"/>
</dbReference>
<reference evidence="5 6" key="1">
    <citation type="submission" date="2018-02" db="EMBL/GenBank/DDBJ databases">
        <title>The genomes of Aspergillus section Nigri reveals drivers in fungal speciation.</title>
        <authorList>
            <consortium name="DOE Joint Genome Institute"/>
            <person name="Vesth T.C."/>
            <person name="Nybo J."/>
            <person name="Theobald S."/>
            <person name="Brandl J."/>
            <person name="Frisvad J.C."/>
            <person name="Nielsen K.F."/>
            <person name="Lyhne E.K."/>
            <person name="Kogle M.E."/>
            <person name="Kuo A."/>
            <person name="Riley R."/>
            <person name="Clum A."/>
            <person name="Nolan M."/>
            <person name="Lipzen A."/>
            <person name="Salamov A."/>
            <person name="Henrissat B."/>
            <person name="Wiebenga A."/>
            <person name="De vries R.P."/>
            <person name="Grigoriev I.V."/>
            <person name="Mortensen U.H."/>
            <person name="Andersen M.R."/>
            <person name="Baker S.E."/>
        </authorList>
    </citation>
    <scope>NUCLEOTIDE SEQUENCE [LARGE SCALE GENOMIC DNA]</scope>
    <source>
        <strain evidence="5 6">CBS 112811</strain>
    </source>
</reference>
<feature type="repeat" description="WD" evidence="3">
    <location>
        <begin position="926"/>
        <end position="958"/>
    </location>
</feature>
<dbReference type="Proteomes" id="UP000249526">
    <property type="component" value="Unassembled WGS sequence"/>
</dbReference>
<evidence type="ECO:0000256" key="1">
    <source>
        <dbReference type="ARBA" id="ARBA00022574"/>
    </source>
</evidence>
<dbReference type="GO" id="GO:0009116">
    <property type="term" value="P:nucleoside metabolic process"/>
    <property type="evidence" value="ECO:0007669"/>
    <property type="project" value="InterPro"/>
</dbReference>
<dbReference type="Gene3D" id="2.130.10.10">
    <property type="entry name" value="YVTN repeat-like/Quinoprotein amine dehydrogenase"/>
    <property type="match status" value="6"/>
</dbReference>
<dbReference type="InterPro" id="IPR036322">
    <property type="entry name" value="WD40_repeat_dom_sf"/>
</dbReference>
<dbReference type="InterPro" id="IPR020472">
    <property type="entry name" value="WD40_PAC1"/>
</dbReference>
<evidence type="ECO:0000256" key="2">
    <source>
        <dbReference type="ARBA" id="ARBA00022737"/>
    </source>
</evidence>
<dbReference type="PANTHER" id="PTHR19848:SF8">
    <property type="entry name" value="F-BOX AND WD REPEAT DOMAIN CONTAINING 7"/>
    <property type="match status" value="1"/>
</dbReference>
<evidence type="ECO:0000313" key="6">
    <source>
        <dbReference type="Proteomes" id="UP000249526"/>
    </source>
</evidence>
<dbReference type="SUPFAM" id="SSF50978">
    <property type="entry name" value="WD40 repeat-like"/>
    <property type="match status" value="2"/>
</dbReference>
<dbReference type="Gene3D" id="3.40.50.1580">
    <property type="entry name" value="Nucleoside phosphorylase domain"/>
    <property type="match status" value="1"/>
</dbReference>
<dbReference type="PROSITE" id="PS50294">
    <property type="entry name" value="WD_REPEATS_REGION"/>
    <property type="match status" value="8"/>
</dbReference>
<feature type="domain" description="NACHT" evidence="4">
    <location>
        <begin position="371"/>
        <end position="518"/>
    </location>
</feature>
<dbReference type="Pfam" id="PF00400">
    <property type="entry name" value="WD40"/>
    <property type="match status" value="11"/>
</dbReference>
<dbReference type="InterPro" id="IPR035994">
    <property type="entry name" value="Nucleoside_phosphorylase_sf"/>
</dbReference>
<dbReference type="InterPro" id="IPR019775">
    <property type="entry name" value="WD40_repeat_CS"/>
</dbReference>
<feature type="repeat" description="WD" evidence="3">
    <location>
        <begin position="1126"/>
        <end position="1167"/>
    </location>
</feature>
<name>A0A8G1VJD1_9EURO</name>
<feature type="repeat" description="WD" evidence="3">
    <location>
        <begin position="1052"/>
        <end position="1093"/>
    </location>
</feature>
<dbReference type="InterPro" id="IPR007111">
    <property type="entry name" value="NACHT_NTPase"/>
</dbReference>
<evidence type="ECO:0000256" key="3">
    <source>
        <dbReference type="PROSITE-ProRule" id="PRU00221"/>
    </source>
</evidence>
<dbReference type="GO" id="GO:0003824">
    <property type="term" value="F:catalytic activity"/>
    <property type="evidence" value="ECO:0007669"/>
    <property type="project" value="InterPro"/>
</dbReference>
<accession>A0A8G1VJD1</accession>
<feature type="repeat" description="WD" evidence="3">
    <location>
        <begin position="1274"/>
        <end position="1315"/>
    </location>
</feature>
<dbReference type="PRINTS" id="PR00320">
    <property type="entry name" value="GPROTEINBRPT"/>
</dbReference>
<sequence length="1346" mass="150699">MKRQGSLIGWICALQEEYECACRMLDEEFTCQDLVESSDDNTYVFGRIMNHFIVIGCLPAGRYGTSSASSVARDMLRSFPNLRFALMVGIGGGAPSARNDIRLGDIVVSQPKGAIGGVVQYDLGKKLQNGHFQRVGQMNAPPNKLLGVIPEIRRLHNDMRRPDSLAEHVQRMDDTEDYHRPKVDRLYRADYLHTGGPSCQQCDSSFLINRPERSGQRILRVHYGTIASGNTVLKDGIQRDIYANDPDLNVLCFEMEAAGLMNNMPCLIIRGICDYCDSHKNDDWHNYAALTAAAYARDLLCVLRAQRVDTMPSWADQVRNQLQTACWQNLRTIQGALFDSRDNQHDECLPGTRTELLSEVRNWVESIDGKCIFWLNGMAGTGKSTIAQTVARRLDTKGELGASFFFKRGESDRANAKYLISTIIKQLVKHCPELVPGVLEVVKKKPDIPFKTLEQQFNTLLLSPLLTLHPVKPTTIVLVIDALDECDQESDINMIIRFLPELQQLQSIRLRIFLTSRPELPIRLGFRENENHQDLILHKLPKSVIEHDIRLFLKYRLTEIRNEHPFFQQYPHSPDWPGDNNVDKLVKMAVPLFIFAATLCRFVGDKYELPDEQLKYILEDKAITSTSEIERTYQPILNQLLTDRSENARILQDFHNIVGVIILLADPLPVKAIAQLTEIDEKKIASRLQRFHSVLSVPTNLEAPVRILHLSFREYLLKTTEKEFSVDEQRTHAKIVSHCLKLMKARLKQNICELQSDRTQQDNIEPQSVEKCITADLKYACRYWIHHLEQSKGRIVDYDILSFLKEHFLHWLEVLALIGEITEVVGLINVLKSRTRLSDFLYDAERFTRQNSYIAGIAPLQLYRAGLVFYGKVNDQLAVETATFEGHSHLVDSAAFSPDGRTLASGSHDKTIKLWDTATGVEQRTLTGHSDWVHSVAFSPDGRTLASGSSDYTIKLWDTAMGVEQCTLTGHSNRIRSVAFSLDGRTLASGSDDETLKLWNTATGVEQRTLTGHSGKVWSVAFSPDGRTLASGSSDYTIKLWDTATGVEQRTLTGHSNWVGSVVFSPDGRTLASGSSDKTIKLWDTATGVEQRTLTGHSDWVWSVIFSPDGRILLWDTAMDMEQRTLTGHSSRVQSVAFAPDSRTLASGSHDKTIKLWDTATGVEQRTLTGHSSRVQSVTFSPDGRTLASGSDDETIKLWNTATGIEQRTLTGHSGRVWSMVFSPDGRTLASGSTTGIEQRTLTGHSDWIHSVAFSPDGRMLASGSTTGIEQRTLTGHSNWVDSVAFSLDSRTLASGSSDYTIKLWDTATGVEQRTLTGHSSTVMSLVNQSPPSYSISVADSWYTVM</sequence>
<keyword evidence="6" id="KW-1185">Reference proteome</keyword>
<feature type="repeat" description="WD" evidence="3">
    <location>
        <begin position="1168"/>
        <end position="1209"/>
    </location>
</feature>
<dbReference type="CDD" id="cd00200">
    <property type="entry name" value="WD40"/>
    <property type="match status" value="1"/>
</dbReference>
<organism evidence="5 6">
    <name type="scientific">Aspergillus piperis CBS 112811</name>
    <dbReference type="NCBI Taxonomy" id="1448313"/>
    <lineage>
        <taxon>Eukaryota</taxon>
        <taxon>Fungi</taxon>
        <taxon>Dikarya</taxon>
        <taxon>Ascomycota</taxon>
        <taxon>Pezizomycotina</taxon>
        <taxon>Eurotiomycetes</taxon>
        <taxon>Eurotiomycetidae</taxon>
        <taxon>Eurotiales</taxon>
        <taxon>Aspergillaceae</taxon>
        <taxon>Aspergillus</taxon>
        <taxon>Aspergillus subgen. Circumdati</taxon>
    </lineage>
</organism>
<dbReference type="SUPFAM" id="SSF53167">
    <property type="entry name" value="Purine and uridine phosphorylases"/>
    <property type="match status" value="1"/>
</dbReference>
<proteinExistence type="predicted"/>
<dbReference type="PROSITE" id="PS00678">
    <property type="entry name" value="WD_REPEATS_1"/>
    <property type="match status" value="7"/>
</dbReference>
<dbReference type="PROSITE" id="PS50837">
    <property type="entry name" value="NACHT"/>
    <property type="match status" value="1"/>
</dbReference>
<feature type="repeat" description="WD" evidence="3">
    <location>
        <begin position="968"/>
        <end position="1009"/>
    </location>
</feature>
<feature type="repeat" description="WD" evidence="3">
    <location>
        <begin position="1010"/>
        <end position="1051"/>
    </location>
</feature>
<dbReference type="PANTHER" id="PTHR19848">
    <property type="entry name" value="WD40 REPEAT PROTEIN"/>
    <property type="match status" value="1"/>
</dbReference>
<gene>
    <name evidence="5" type="ORF">BO85DRAFT_462241</name>
</gene>
<dbReference type="SUPFAM" id="SSF52540">
    <property type="entry name" value="P-loop containing nucleoside triphosphate hydrolases"/>
    <property type="match status" value="1"/>
</dbReference>
<dbReference type="InterPro" id="IPR056884">
    <property type="entry name" value="NPHP3-like_N"/>
</dbReference>
<dbReference type="InterPro" id="IPR015943">
    <property type="entry name" value="WD40/YVTN_repeat-like_dom_sf"/>
</dbReference>
<dbReference type="EMBL" id="KZ825072">
    <property type="protein sequence ID" value="RAH54575.1"/>
    <property type="molecule type" value="Genomic_DNA"/>
</dbReference>
<dbReference type="PROSITE" id="PS50082">
    <property type="entry name" value="WD_REPEATS_2"/>
    <property type="match status" value="10"/>
</dbReference>
<feature type="repeat" description="WD" evidence="3">
    <location>
        <begin position="1210"/>
        <end position="1233"/>
    </location>
</feature>
<dbReference type="RefSeq" id="XP_025512497.1">
    <property type="nucleotide sequence ID" value="XM_025661836.1"/>
</dbReference>
<feature type="repeat" description="WD" evidence="3">
    <location>
        <begin position="884"/>
        <end position="925"/>
    </location>
</feature>
<keyword evidence="2" id="KW-0677">Repeat</keyword>
<dbReference type="SMART" id="SM00320">
    <property type="entry name" value="WD40"/>
    <property type="match status" value="11"/>
</dbReference>
<evidence type="ECO:0000259" key="4">
    <source>
        <dbReference type="PROSITE" id="PS50837"/>
    </source>
</evidence>